<sequence>MFPGSPVGYWPAETLTKVASAVERPLHTDNVTGNADKISYARVLIEVDVSQPLIELVLLETPSGPWEHRWTMTGGQSTIMNVSNLGIQMMRIGTKRSRRQML</sequence>
<dbReference type="Gramene" id="PGSC0003DMT400033049">
    <property type="protein sequence ID" value="PGSC0003DMT400033049"/>
    <property type="gene ID" value="PGSC0003DMG400012689"/>
</dbReference>
<dbReference type="InParanoid" id="M1AYJ1"/>
<accession>M1AYJ1</accession>
<reference evidence="2" key="1">
    <citation type="journal article" date="2011" name="Nature">
        <title>Genome sequence and analysis of the tuber crop potato.</title>
        <authorList>
            <consortium name="The Potato Genome Sequencing Consortium"/>
        </authorList>
    </citation>
    <scope>NUCLEOTIDE SEQUENCE [LARGE SCALE GENOMIC DNA]</scope>
    <source>
        <strain evidence="2">cv. DM1-3 516 R44</strain>
    </source>
</reference>
<dbReference type="PANTHER" id="PTHR31286:SF180">
    <property type="entry name" value="OS10G0362600 PROTEIN"/>
    <property type="match status" value="1"/>
</dbReference>
<dbReference type="STRING" id="4113.M1AYJ1"/>
<name>M1AYJ1_SOLTU</name>
<proteinExistence type="predicted"/>
<reference evidence="1" key="2">
    <citation type="submission" date="2015-06" db="UniProtKB">
        <authorList>
            <consortium name="EnsemblPlants"/>
        </authorList>
    </citation>
    <scope>IDENTIFICATION</scope>
    <source>
        <strain evidence="1">DM1-3 516 R44</strain>
    </source>
</reference>
<organism evidence="1 2">
    <name type="scientific">Solanum tuberosum</name>
    <name type="common">Potato</name>
    <dbReference type="NCBI Taxonomy" id="4113"/>
    <lineage>
        <taxon>Eukaryota</taxon>
        <taxon>Viridiplantae</taxon>
        <taxon>Streptophyta</taxon>
        <taxon>Embryophyta</taxon>
        <taxon>Tracheophyta</taxon>
        <taxon>Spermatophyta</taxon>
        <taxon>Magnoliopsida</taxon>
        <taxon>eudicotyledons</taxon>
        <taxon>Gunneridae</taxon>
        <taxon>Pentapetalae</taxon>
        <taxon>asterids</taxon>
        <taxon>lamiids</taxon>
        <taxon>Solanales</taxon>
        <taxon>Solanaceae</taxon>
        <taxon>Solanoideae</taxon>
        <taxon>Solaneae</taxon>
        <taxon>Solanum</taxon>
    </lineage>
</organism>
<dbReference type="PaxDb" id="4113-PGSC0003DMT400033049"/>
<dbReference type="InterPro" id="IPR040256">
    <property type="entry name" value="At4g02000-like"/>
</dbReference>
<keyword evidence="2" id="KW-1185">Reference proteome</keyword>
<dbReference type="PANTHER" id="PTHR31286">
    <property type="entry name" value="GLYCINE-RICH CELL WALL STRUCTURAL PROTEIN 1.8-LIKE"/>
    <property type="match status" value="1"/>
</dbReference>
<dbReference type="HOGENOM" id="CLU_2113295_0_0_1"/>
<dbReference type="Proteomes" id="UP000011115">
    <property type="component" value="Unassembled WGS sequence"/>
</dbReference>
<dbReference type="EnsemblPlants" id="PGSC0003DMT400033049">
    <property type="protein sequence ID" value="PGSC0003DMT400033049"/>
    <property type="gene ID" value="PGSC0003DMG400012689"/>
</dbReference>
<dbReference type="AlphaFoldDB" id="M1AYJ1"/>
<evidence type="ECO:0000313" key="1">
    <source>
        <dbReference type="EnsemblPlants" id="PGSC0003DMT400033049"/>
    </source>
</evidence>
<protein>
    <submittedName>
        <fullName evidence="1">Endonuclease/exonuclease/phosphatase</fullName>
    </submittedName>
</protein>
<evidence type="ECO:0000313" key="2">
    <source>
        <dbReference type="Proteomes" id="UP000011115"/>
    </source>
</evidence>